<dbReference type="PANTHER" id="PTHR37331">
    <property type="entry name" value="YALI0F11671P"/>
    <property type="match status" value="1"/>
</dbReference>
<reference evidence="1 2" key="1">
    <citation type="submission" date="2015-07" db="EMBL/GenBank/DDBJ databases">
        <title>Draft Genome Sequence of Malassezia furfur CBS1878 and Malassezia pachydermatis CBS1879.</title>
        <authorList>
            <person name="Triana S."/>
            <person name="Ohm R."/>
            <person name="Gonzalez A."/>
            <person name="DeCock H."/>
            <person name="Restrepo S."/>
            <person name="Celis A."/>
        </authorList>
    </citation>
    <scope>NUCLEOTIDE SEQUENCE [LARGE SCALE GENOMIC DNA]</scope>
    <source>
        <strain evidence="1 2">CBS 1879</strain>
    </source>
</reference>
<dbReference type="AlphaFoldDB" id="A0A0M8MU32"/>
<accession>A0A0M8MU32</accession>
<protein>
    <submittedName>
        <fullName evidence="1">Uncharacterized protein</fullName>
    </submittedName>
</protein>
<dbReference type="VEuPathDB" id="FungiDB:Malapachy_2022"/>
<dbReference type="GeneID" id="28728392"/>
<comment type="caution">
    <text evidence="1">The sequence shown here is derived from an EMBL/GenBank/DDBJ whole genome shotgun (WGS) entry which is preliminary data.</text>
</comment>
<gene>
    <name evidence="1" type="ORF">Malapachy_2022</name>
</gene>
<proteinExistence type="predicted"/>
<dbReference type="STRING" id="77020.A0A0M8MU32"/>
<evidence type="ECO:0000313" key="2">
    <source>
        <dbReference type="Proteomes" id="UP000037751"/>
    </source>
</evidence>
<sequence>MLAAYTSRSVRAVRWQPLRMMSSRLLSTMQRDPDSETGLYYHAISPRTWAVSFLPTPPVSPHHVAVVGTLETSAEHEDPASFLRAHPDDVRMNAAFWTALHDVLRAQIPKDEQLDTEAHVRQDGWAHLCDARDVAMPGRVASPDDIFGSVAFTQGRLDPSTYEPNAMYRFCVKPLGPMKLPASWRKALHAYVADRT</sequence>
<evidence type="ECO:0000313" key="1">
    <source>
        <dbReference type="EMBL" id="KOS13621.1"/>
    </source>
</evidence>
<keyword evidence="2" id="KW-1185">Reference proteome</keyword>
<dbReference type="PANTHER" id="PTHR37331:SF1">
    <property type="entry name" value="YALI0F11671P"/>
    <property type="match status" value="1"/>
</dbReference>
<dbReference type="OrthoDB" id="5397701at2759"/>
<dbReference type="RefSeq" id="XP_017991253.1">
    <property type="nucleotide sequence ID" value="XM_018136517.1"/>
</dbReference>
<organism evidence="1 2">
    <name type="scientific">Malassezia pachydermatis</name>
    <dbReference type="NCBI Taxonomy" id="77020"/>
    <lineage>
        <taxon>Eukaryota</taxon>
        <taxon>Fungi</taxon>
        <taxon>Dikarya</taxon>
        <taxon>Basidiomycota</taxon>
        <taxon>Ustilaginomycotina</taxon>
        <taxon>Malasseziomycetes</taxon>
        <taxon>Malasseziales</taxon>
        <taxon>Malasseziaceae</taxon>
        <taxon>Malassezia</taxon>
    </lineage>
</organism>
<dbReference type="Proteomes" id="UP000037751">
    <property type="component" value="Unassembled WGS sequence"/>
</dbReference>
<name>A0A0M8MU32_9BASI</name>
<dbReference type="EMBL" id="LGAV01000005">
    <property type="protein sequence ID" value="KOS13621.1"/>
    <property type="molecule type" value="Genomic_DNA"/>
</dbReference>